<evidence type="ECO:0000313" key="3">
    <source>
        <dbReference type="EMBL" id="MFD2204743.1"/>
    </source>
</evidence>
<dbReference type="SUPFAM" id="SSF47616">
    <property type="entry name" value="GST C-terminal domain-like"/>
    <property type="match status" value="1"/>
</dbReference>
<dbReference type="PROSITE" id="PS50404">
    <property type="entry name" value="GST_NTER"/>
    <property type="match status" value="1"/>
</dbReference>
<dbReference type="Gene3D" id="3.40.30.10">
    <property type="entry name" value="Glutaredoxin"/>
    <property type="match status" value="1"/>
</dbReference>
<dbReference type="PANTHER" id="PTHR43968">
    <property type="match status" value="1"/>
</dbReference>
<gene>
    <name evidence="3" type="ORF">ACFSKO_03945</name>
</gene>
<dbReference type="PROSITE" id="PS50405">
    <property type="entry name" value="GST_CTER"/>
    <property type="match status" value="1"/>
</dbReference>
<proteinExistence type="predicted"/>
<dbReference type="InterPro" id="IPR010987">
    <property type="entry name" value="Glutathione-S-Trfase_C-like"/>
</dbReference>
<dbReference type="InterPro" id="IPR050983">
    <property type="entry name" value="GST_Omega/HSP26"/>
</dbReference>
<evidence type="ECO:0000259" key="2">
    <source>
        <dbReference type="PROSITE" id="PS50405"/>
    </source>
</evidence>
<feature type="domain" description="GST N-terminal" evidence="1">
    <location>
        <begin position="1"/>
        <end position="77"/>
    </location>
</feature>
<name>A0ABW5BFH7_9PROT</name>
<dbReference type="RefSeq" id="WP_380248629.1">
    <property type="nucleotide sequence ID" value="NZ_JBHUII010000001.1"/>
</dbReference>
<dbReference type="InterPro" id="IPR036282">
    <property type="entry name" value="Glutathione-S-Trfase_C_sf"/>
</dbReference>
<dbReference type="PANTHER" id="PTHR43968:SF6">
    <property type="entry name" value="GLUTATHIONE S-TRANSFERASE OMEGA"/>
    <property type="match status" value="1"/>
</dbReference>
<dbReference type="Gene3D" id="1.20.1050.10">
    <property type="match status" value="1"/>
</dbReference>
<keyword evidence="4" id="KW-1185">Reference proteome</keyword>
<dbReference type="EMBL" id="JBHUII010000001">
    <property type="protein sequence ID" value="MFD2204743.1"/>
    <property type="molecule type" value="Genomic_DNA"/>
</dbReference>
<feature type="domain" description="GST C-terminal" evidence="2">
    <location>
        <begin position="82"/>
        <end position="215"/>
    </location>
</feature>
<dbReference type="Pfam" id="PF13417">
    <property type="entry name" value="GST_N_3"/>
    <property type="match status" value="1"/>
</dbReference>
<evidence type="ECO:0000313" key="4">
    <source>
        <dbReference type="Proteomes" id="UP001597294"/>
    </source>
</evidence>
<dbReference type="InterPro" id="IPR004045">
    <property type="entry name" value="Glutathione_S-Trfase_N"/>
</dbReference>
<sequence>MIFYTVPVSNYCAKVELALALKGIEAIHQIPPGGYGSENYKVIVPTGTVPALIDEGLVLSDSETINEYLEEKFPKPALLPITIGDRATTRMLSRFHDLKFEPLIRALFKHMSPSQRQEAVIKEKYQELDQQLSLLERMGHFSPYIAGDQISLADCGFAPTILLATKMFKAVNMPLTLSQKIESWQMKMSEHPIAEPILSKYAMAVDDWLQIKLSS</sequence>
<dbReference type="InterPro" id="IPR036249">
    <property type="entry name" value="Thioredoxin-like_sf"/>
</dbReference>
<dbReference type="CDD" id="cd00570">
    <property type="entry name" value="GST_N_family"/>
    <property type="match status" value="1"/>
</dbReference>
<comment type="caution">
    <text evidence="3">The sequence shown here is derived from an EMBL/GenBank/DDBJ whole genome shotgun (WGS) entry which is preliminary data.</text>
</comment>
<evidence type="ECO:0000259" key="1">
    <source>
        <dbReference type="PROSITE" id="PS50404"/>
    </source>
</evidence>
<reference evidence="4" key="1">
    <citation type="journal article" date="2019" name="Int. J. Syst. Evol. Microbiol.">
        <title>The Global Catalogue of Microorganisms (GCM) 10K type strain sequencing project: providing services to taxonomists for standard genome sequencing and annotation.</title>
        <authorList>
            <consortium name="The Broad Institute Genomics Platform"/>
            <consortium name="The Broad Institute Genome Sequencing Center for Infectious Disease"/>
            <person name="Wu L."/>
            <person name="Ma J."/>
        </authorList>
    </citation>
    <scope>NUCLEOTIDE SEQUENCE [LARGE SCALE GENOMIC DNA]</scope>
    <source>
        <strain evidence="4">CGMCC 4.7192</strain>
    </source>
</reference>
<dbReference type="InterPro" id="IPR040079">
    <property type="entry name" value="Glutathione_S-Trfase"/>
</dbReference>
<accession>A0ABW5BFH7</accession>
<dbReference type="SFLD" id="SFLDS00019">
    <property type="entry name" value="Glutathione_Transferase_(cytos"/>
    <property type="match status" value="1"/>
</dbReference>
<dbReference type="Pfam" id="PF13410">
    <property type="entry name" value="GST_C_2"/>
    <property type="match status" value="1"/>
</dbReference>
<protein>
    <submittedName>
        <fullName evidence="3">Glutathione S-transferase family protein</fullName>
    </submittedName>
</protein>
<dbReference type="SUPFAM" id="SSF52833">
    <property type="entry name" value="Thioredoxin-like"/>
    <property type="match status" value="1"/>
</dbReference>
<dbReference type="Proteomes" id="UP001597294">
    <property type="component" value="Unassembled WGS sequence"/>
</dbReference>
<dbReference type="SFLD" id="SFLDG00358">
    <property type="entry name" value="Main_(cytGST)"/>
    <property type="match status" value="1"/>
</dbReference>
<organism evidence="3 4">
    <name type="scientific">Kiloniella antarctica</name>
    <dbReference type="NCBI Taxonomy" id="1550907"/>
    <lineage>
        <taxon>Bacteria</taxon>
        <taxon>Pseudomonadati</taxon>
        <taxon>Pseudomonadota</taxon>
        <taxon>Alphaproteobacteria</taxon>
        <taxon>Rhodospirillales</taxon>
        <taxon>Kiloniellaceae</taxon>
        <taxon>Kiloniella</taxon>
    </lineage>
</organism>